<feature type="binding site" evidence="2">
    <location>
        <position position="25"/>
    </location>
    <ligand>
        <name>substrate</name>
    </ligand>
</feature>
<dbReference type="Gene3D" id="3.40.1180.10">
    <property type="entry name" value="Decaprenyl diphosphate synthase-like"/>
    <property type="match status" value="1"/>
</dbReference>
<dbReference type="STRING" id="1480694.DC28_00815"/>
<feature type="binding site" evidence="2">
    <location>
        <position position="37"/>
    </location>
    <ligand>
        <name>substrate</name>
    </ligand>
</feature>
<feature type="binding site" evidence="2">
    <location>
        <position position="71"/>
    </location>
    <ligand>
        <name>substrate</name>
    </ligand>
</feature>
<evidence type="ECO:0000256" key="1">
    <source>
        <dbReference type="ARBA" id="ARBA00022679"/>
    </source>
</evidence>
<comment type="similarity">
    <text evidence="2">Belongs to the UPP synthase family.</text>
</comment>
<organism evidence="3 4">
    <name type="scientific">Spirochaeta lutea</name>
    <dbReference type="NCBI Taxonomy" id="1480694"/>
    <lineage>
        <taxon>Bacteria</taxon>
        <taxon>Pseudomonadati</taxon>
        <taxon>Spirochaetota</taxon>
        <taxon>Spirochaetia</taxon>
        <taxon>Spirochaetales</taxon>
        <taxon>Spirochaetaceae</taxon>
        <taxon>Spirochaeta</taxon>
    </lineage>
</organism>
<feature type="active site" evidence="2">
    <location>
        <position position="20"/>
    </location>
</feature>
<dbReference type="HAMAP" id="MF_01139">
    <property type="entry name" value="ISPT"/>
    <property type="match status" value="1"/>
</dbReference>
<dbReference type="InterPro" id="IPR001441">
    <property type="entry name" value="UPP_synth-like"/>
</dbReference>
<feature type="active site" description="Proton acceptor" evidence="2">
    <location>
        <position position="68"/>
    </location>
</feature>
<comment type="function">
    <text evidence="2">Catalyzes the condensation of isopentenyl diphosphate (IPP) with allylic pyrophosphates generating different type of terpenoids.</text>
</comment>
<name>A0A098R4W8_9SPIO</name>
<dbReference type="CDD" id="cd00475">
    <property type="entry name" value="Cis_IPPS"/>
    <property type="match status" value="1"/>
</dbReference>
<dbReference type="Pfam" id="PF01255">
    <property type="entry name" value="Prenyltransf"/>
    <property type="match status" value="1"/>
</dbReference>
<feature type="binding site" evidence="2">
    <location>
        <position position="224"/>
    </location>
    <ligand>
        <name>Mg(2+)</name>
        <dbReference type="ChEBI" id="CHEBI:18420"/>
    </ligand>
</feature>
<dbReference type="PROSITE" id="PS01066">
    <property type="entry name" value="UPP_SYNTHASE"/>
    <property type="match status" value="1"/>
</dbReference>
<comment type="caution">
    <text evidence="3">The sequence shown here is derived from an EMBL/GenBank/DDBJ whole genome shotgun (WGS) entry which is preliminary data.</text>
</comment>
<dbReference type="EC" id="2.5.1.-" evidence="2"/>
<feature type="binding site" evidence="2">
    <location>
        <begin position="65"/>
        <end position="67"/>
    </location>
    <ligand>
        <name>substrate</name>
    </ligand>
</feature>
<dbReference type="NCBIfam" id="TIGR00055">
    <property type="entry name" value="uppS"/>
    <property type="match status" value="1"/>
</dbReference>
<dbReference type="EMBL" id="JNUP01000003">
    <property type="protein sequence ID" value="KGE73797.1"/>
    <property type="molecule type" value="Genomic_DNA"/>
</dbReference>
<proteinExistence type="inferred from homology"/>
<sequence length="257" mass="29529">MVQRKLDPHLLPNHVGIIMDGNGRWARQRGLPRTAGHKEGLTAAKRVVKAARSLGIPYLSLYTFSTENWKRAQEEVNYLMGLIAGHLRKEFDFYRENDIRVLHSGDISGLPGGIQEEIHSVTHDTRNFSGMTVNLAINYGGRNEISRASRRILRSTTEKIAGLPEPISREAVLRVLHDAESRFDEEQFSQELDHPEIPDADLIIRSGGEQRLSNFLIWQGSYAELQFDKTLWPDWDEDRFYKAMENFQHRCRRFGGT</sequence>
<dbReference type="AlphaFoldDB" id="A0A098R4W8"/>
<feature type="binding site" evidence="2">
    <location>
        <position position="69"/>
    </location>
    <ligand>
        <name>substrate</name>
    </ligand>
</feature>
<keyword evidence="1 2" id="KW-0808">Transferase</keyword>
<reference evidence="3 4" key="1">
    <citation type="submission" date="2014-05" db="EMBL/GenBank/DDBJ databases">
        <title>De novo Genome Sequence of Spirocheata sp.</title>
        <authorList>
            <person name="Shivani Y."/>
            <person name="Subhash Y."/>
            <person name="Tushar L."/>
            <person name="Sasikala C."/>
            <person name="Ramana C.V."/>
        </authorList>
    </citation>
    <scope>NUCLEOTIDE SEQUENCE [LARGE SCALE GENOMIC DNA]</scope>
    <source>
        <strain evidence="3 4">JC230</strain>
    </source>
</reference>
<dbReference type="InterPro" id="IPR018520">
    <property type="entry name" value="UPP_synth-like_CS"/>
</dbReference>
<dbReference type="GO" id="GO:0016094">
    <property type="term" value="P:polyprenol biosynthetic process"/>
    <property type="evidence" value="ECO:0007669"/>
    <property type="project" value="TreeGrafter"/>
</dbReference>
<feature type="binding site" evidence="2">
    <location>
        <position position="20"/>
    </location>
    <ligand>
        <name>Mg(2+)</name>
        <dbReference type="ChEBI" id="CHEBI:18420"/>
    </ligand>
</feature>
<dbReference type="SUPFAM" id="SSF64005">
    <property type="entry name" value="Undecaprenyl diphosphate synthase"/>
    <property type="match status" value="1"/>
</dbReference>
<dbReference type="GO" id="GO:0045547">
    <property type="term" value="F:ditrans,polycis-polyprenyl diphosphate synthase [(2E,6E)-farnesyl diphosphate specific] activity"/>
    <property type="evidence" value="ECO:0007669"/>
    <property type="project" value="TreeGrafter"/>
</dbReference>
<dbReference type="PANTHER" id="PTHR10291">
    <property type="entry name" value="DEHYDRODOLICHYL DIPHOSPHATE SYNTHASE FAMILY MEMBER"/>
    <property type="match status" value="1"/>
</dbReference>
<feature type="binding site" evidence="2">
    <location>
        <begin position="211"/>
        <end position="213"/>
    </location>
    <ligand>
        <name>substrate</name>
    </ligand>
</feature>
<comment type="subunit">
    <text evidence="2">Homodimer.</text>
</comment>
<accession>A0A098R4W8</accession>
<gene>
    <name evidence="3" type="ORF">DC28_00815</name>
</gene>
<feature type="binding site" evidence="2">
    <location>
        <position position="33"/>
    </location>
    <ligand>
        <name>substrate</name>
    </ligand>
</feature>
<feature type="binding site" evidence="2">
    <location>
        <position position="205"/>
    </location>
    <ligand>
        <name>substrate</name>
    </ligand>
</feature>
<dbReference type="Proteomes" id="UP000029692">
    <property type="component" value="Unassembled WGS sequence"/>
</dbReference>
<keyword evidence="4" id="KW-1185">Reference proteome</keyword>
<dbReference type="GO" id="GO:0000287">
    <property type="term" value="F:magnesium ion binding"/>
    <property type="evidence" value="ECO:0007669"/>
    <property type="project" value="UniProtKB-UniRule"/>
</dbReference>
<evidence type="ECO:0000313" key="4">
    <source>
        <dbReference type="Proteomes" id="UP000029692"/>
    </source>
</evidence>
<keyword evidence="2" id="KW-0479">Metal-binding</keyword>
<evidence type="ECO:0000313" key="3">
    <source>
        <dbReference type="EMBL" id="KGE73797.1"/>
    </source>
</evidence>
<dbReference type="OrthoDB" id="4191603at2"/>
<comment type="cofactor">
    <cofactor evidence="2">
        <name>Mg(2+)</name>
        <dbReference type="ChEBI" id="CHEBI:18420"/>
    </cofactor>
    <text evidence="2">Binds 2 magnesium ions per subunit.</text>
</comment>
<dbReference type="eggNOG" id="COG0020">
    <property type="taxonomic scope" value="Bacteria"/>
</dbReference>
<evidence type="ECO:0000256" key="2">
    <source>
        <dbReference type="HAMAP-Rule" id="MF_01139"/>
    </source>
</evidence>
<keyword evidence="2" id="KW-0460">Magnesium</keyword>
<protein>
    <recommendedName>
        <fullName evidence="2">Isoprenyl transferase</fullName>
        <ecNumber evidence="2">2.5.1.-</ecNumber>
    </recommendedName>
</protein>
<feature type="binding site" evidence="2">
    <location>
        <begin position="21"/>
        <end position="24"/>
    </location>
    <ligand>
        <name>substrate</name>
    </ligand>
</feature>
<dbReference type="PANTHER" id="PTHR10291:SF0">
    <property type="entry name" value="DEHYDRODOLICHYL DIPHOSPHATE SYNTHASE 2"/>
    <property type="match status" value="1"/>
</dbReference>
<dbReference type="InterPro" id="IPR036424">
    <property type="entry name" value="UPP_synth-like_sf"/>
</dbReference>